<gene>
    <name evidence="6" type="ORF">ACEWY4_020314</name>
</gene>
<evidence type="ECO:0000313" key="7">
    <source>
        <dbReference type="Proteomes" id="UP001591681"/>
    </source>
</evidence>
<organism evidence="6 7">
    <name type="scientific">Coilia grayii</name>
    <name type="common">Gray's grenadier anchovy</name>
    <dbReference type="NCBI Taxonomy" id="363190"/>
    <lineage>
        <taxon>Eukaryota</taxon>
        <taxon>Metazoa</taxon>
        <taxon>Chordata</taxon>
        <taxon>Craniata</taxon>
        <taxon>Vertebrata</taxon>
        <taxon>Euteleostomi</taxon>
        <taxon>Actinopterygii</taxon>
        <taxon>Neopterygii</taxon>
        <taxon>Teleostei</taxon>
        <taxon>Clupei</taxon>
        <taxon>Clupeiformes</taxon>
        <taxon>Clupeoidei</taxon>
        <taxon>Engraulidae</taxon>
        <taxon>Coilinae</taxon>
        <taxon>Coilia</taxon>
    </lineage>
</organism>
<dbReference type="PROSITE" id="PS50026">
    <property type="entry name" value="EGF_3"/>
    <property type="match status" value="1"/>
</dbReference>
<feature type="signal peptide" evidence="4">
    <location>
        <begin position="1"/>
        <end position="31"/>
    </location>
</feature>
<dbReference type="InterPro" id="IPR000742">
    <property type="entry name" value="EGF"/>
</dbReference>
<name>A0ABD1JDF2_9TELE</name>
<keyword evidence="3" id="KW-0812">Transmembrane</keyword>
<feature type="compositionally biased region" description="Low complexity" evidence="2">
    <location>
        <begin position="269"/>
        <end position="279"/>
    </location>
</feature>
<feature type="domain" description="EGF-like" evidence="5">
    <location>
        <begin position="323"/>
        <end position="366"/>
    </location>
</feature>
<evidence type="ECO:0000256" key="1">
    <source>
        <dbReference type="PROSITE-ProRule" id="PRU00076"/>
    </source>
</evidence>
<feature type="compositionally biased region" description="Pro residues" evidence="2">
    <location>
        <begin position="259"/>
        <end position="268"/>
    </location>
</feature>
<sequence>MNGKGLYTGCWRMPVLAIVVILHMIPLFAHGNSIGGNVTESPAVNVTSLPVVGEGEGENMADLTKVADAESLRAGRKPRGGEDAGSGMMGGEGLTAASEEETGAGGRHALSPDSAETDHLLPHAPRNTQQELLEEEEDEGQKQAVYTDLPWHGGLETTVFDLDREFTPTTTQSPVVRMSNSDILTVDFVDSDSRDTVETPAPSAHELQGRDPTSWTMPDNYDYLTPYDDTISPSPSDEYADSTTTDLYDDDVTTTTTQPPRPYRPRIPIPGLLGPDGPLTSGAGAGAGAGVGIGVGAEDPAPRPPPGAADGATGSECRNGNCSKSPCDQLPNYCYNGGQCFFSDGLGPFCRCNVQEYVWNKGARCESVITEFQVMCIAIGASAVMLLLLFMIVVCFAKQLHVLKTENHKLRKRSKYRPSSEQHNDNFSLSTIAEGSHPNVRKLCDTPPNLPHARALAYYDNIICQVTCFSSLFPPLFPLFLHGSEGNLFFI</sequence>
<evidence type="ECO:0000256" key="2">
    <source>
        <dbReference type="SAM" id="MobiDB-lite"/>
    </source>
</evidence>
<dbReference type="PANTHER" id="PTHR15381:SF1">
    <property type="entry name" value="CHONDROITIN SULFATE PROTEOGLYCAN 5"/>
    <property type="match status" value="1"/>
</dbReference>
<protein>
    <recommendedName>
        <fullName evidence="5">EGF-like domain-containing protein</fullName>
    </recommendedName>
</protein>
<evidence type="ECO:0000259" key="5">
    <source>
        <dbReference type="PROSITE" id="PS50026"/>
    </source>
</evidence>
<feature type="chain" id="PRO_5044892586" description="EGF-like domain-containing protein" evidence="4">
    <location>
        <begin position="32"/>
        <end position="491"/>
    </location>
</feature>
<feature type="compositionally biased region" description="Gly residues" evidence="2">
    <location>
        <begin position="83"/>
        <end position="93"/>
    </location>
</feature>
<feature type="compositionally biased region" description="Gly residues" evidence="2">
    <location>
        <begin position="283"/>
        <end position="295"/>
    </location>
</feature>
<dbReference type="Pfam" id="PF06567">
    <property type="entry name" value="Neural_ProG_Cyt"/>
    <property type="match status" value="1"/>
</dbReference>
<feature type="transmembrane region" description="Helical" evidence="3">
    <location>
        <begin position="372"/>
        <end position="397"/>
    </location>
</feature>
<keyword evidence="3" id="KW-1133">Transmembrane helix</keyword>
<dbReference type="EMBL" id="JBHFQA010000017">
    <property type="protein sequence ID" value="KAL2084796.1"/>
    <property type="molecule type" value="Genomic_DNA"/>
</dbReference>
<reference evidence="6 7" key="1">
    <citation type="submission" date="2024-09" db="EMBL/GenBank/DDBJ databases">
        <title>A chromosome-level genome assembly of Gray's grenadier anchovy, Coilia grayii.</title>
        <authorList>
            <person name="Fu Z."/>
        </authorList>
    </citation>
    <scope>NUCLEOTIDE SEQUENCE [LARGE SCALE GENOMIC DNA]</scope>
    <source>
        <strain evidence="6">G4</strain>
        <tissue evidence="6">Muscle</tissue>
    </source>
</reference>
<evidence type="ECO:0000313" key="6">
    <source>
        <dbReference type="EMBL" id="KAL2084796.1"/>
    </source>
</evidence>
<keyword evidence="1" id="KW-0245">EGF-like domain</keyword>
<evidence type="ECO:0000256" key="3">
    <source>
        <dbReference type="SAM" id="Phobius"/>
    </source>
</evidence>
<dbReference type="AlphaFoldDB" id="A0ABD1JDF2"/>
<evidence type="ECO:0000256" key="4">
    <source>
        <dbReference type="SAM" id="SignalP"/>
    </source>
</evidence>
<feature type="region of interest" description="Disordered" evidence="2">
    <location>
        <begin position="192"/>
        <end position="315"/>
    </location>
</feature>
<keyword evidence="3" id="KW-0472">Membrane</keyword>
<dbReference type="Proteomes" id="UP001591681">
    <property type="component" value="Unassembled WGS sequence"/>
</dbReference>
<dbReference type="InterPro" id="IPR009505">
    <property type="entry name" value="Neural_ProG_Cyt"/>
</dbReference>
<accession>A0ABD1JDF2</accession>
<dbReference type="PANTHER" id="PTHR15381">
    <property type="entry name" value="CHONDROITIN SULFATE PROTEOGLYCAN 5 -RELATED"/>
    <property type="match status" value="1"/>
</dbReference>
<keyword evidence="7" id="KW-1185">Reference proteome</keyword>
<keyword evidence="4" id="KW-0732">Signal</keyword>
<feature type="region of interest" description="Disordered" evidence="2">
    <location>
        <begin position="68"/>
        <end position="121"/>
    </location>
</feature>
<comment type="caution">
    <text evidence="1">Lacks conserved residue(s) required for the propagation of feature annotation.</text>
</comment>
<comment type="caution">
    <text evidence="6">The sequence shown here is derived from an EMBL/GenBank/DDBJ whole genome shotgun (WGS) entry which is preliminary data.</text>
</comment>
<proteinExistence type="predicted"/>